<proteinExistence type="predicted"/>
<evidence type="ECO:0000313" key="1">
    <source>
        <dbReference type="EMBL" id="SIQ19586.1"/>
    </source>
</evidence>
<protein>
    <submittedName>
        <fullName evidence="1">Succinoglycan biosynthesis protein ExoO</fullName>
    </submittedName>
</protein>
<gene>
    <name evidence="1" type="ORF">SAMN05421828_102167</name>
</gene>
<dbReference type="AlphaFoldDB" id="A0A8G2FFC2"/>
<dbReference type="SUPFAM" id="SSF53756">
    <property type="entry name" value="UDP-Glycosyltransferase/glycogen phosphorylase"/>
    <property type="match status" value="1"/>
</dbReference>
<sequence>MTRPRLPLPVMRLAKGGPFASVSGPRLVQTGRFLTAAEPRAAGAALARAVLPGRLWRGGRQARGNDVVLGAFISDDEAAWIGARIAAASPDFILIDTMFRTRLLDRPELHGMRAVVVTHDLFHRRHAALKMAGYRVEPATLTRQDEAALLDRAGAIVAIQPEEAEFLRDMCPDRPVITVPMPAATQPRPQGVRRDPDRLVFVGSDTLPNLDGLRWFFDAIWPGLRAARPQIALDLAGDCGIAIGRMPPGVRRLGRVADLAPALHGAALAIAPLRTGSGLKVKLLDYARHGLWTVATNEARTGLASDSRPPIFVADQPATFGATILAALAQQPVEDDALAFISRHYAAAQVFAPLTDLLEA</sequence>
<name>A0A8G2FFC2_ACIRU</name>
<organism evidence="1 2">
    <name type="scientific">Acidiphilium rubrum</name>
    <dbReference type="NCBI Taxonomy" id="526"/>
    <lineage>
        <taxon>Bacteria</taxon>
        <taxon>Pseudomonadati</taxon>
        <taxon>Pseudomonadota</taxon>
        <taxon>Alphaproteobacteria</taxon>
        <taxon>Acetobacterales</taxon>
        <taxon>Acidocellaceae</taxon>
        <taxon>Acidiphilium</taxon>
    </lineage>
</organism>
<dbReference type="Pfam" id="PF13692">
    <property type="entry name" value="Glyco_trans_1_4"/>
    <property type="match status" value="1"/>
</dbReference>
<accession>A0A8G2FFC2</accession>
<evidence type="ECO:0000313" key="2">
    <source>
        <dbReference type="Proteomes" id="UP000186308"/>
    </source>
</evidence>
<keyword evidence="2" id="KW-1185">Reference proteome</keyword>
<dbReference type="RefSeq" id="WP_245594207.1">
    <property type="nucleotide sequence ID" value="NZ_FTNE01000002.1"/>
</dbReference>
<reference evidence="1 2" key="1">
    <citation type="submission" date="2017-01" db="EMBL/GenBank/DDBJ databases">
        <authorList>
            <person name="Varghese N."/>
            <person name="Submissions S."/>
        </authorList>
    </citation>
    <scope>NUCLEOTIDE SEQUENCE [LARGE SCALE GENOMIC DNA]</scope>
    <source>
        <strain evidence="1 2">ATCC 35905</strain>
    </source>
</reference>
<dbReference type="EMBL" id="FTNE01000002">
    <property type="protein sequence ID" value="SIQ19586.1"/>
    <property type="molecule type" value="Genomic_DNA"/>
</dbReference>
<dbReference type="Proteomes" id="UP000186308">
    <property type="component" value="Unassembled WGS sequence"/>
</dbReference>
<comment type="caution">
    <text evidence="1">The sequence shown here is derived from an EMBL/GenBank/DDBJ whole genome shotgun (WGS) entry which is preliminary data.</text>
</comment>
<dbReference type="Gene3D" id="3.40.50.2000">
    <property type="entry name" value="Glycogen Phosphorylase B"/>
    <property type="match status" value="1"/>
</dbReference>